<evidence type="ECO:0000256" key="12">
    <source>
        <dbReference type="PIRSR" id="PIRSR028762-2"/>
    </source>
</evidence>
<comment type="similarity">
    <text evidence="10">Belongs to the class I-like SAM-binding methyltransferase superfamily. mRNA cap 0 methyltransferase family.</text>
</comment>
<dbReference type="WBParaSite" id="ECPE_0000959001-mRNA-1">
    <property type="protein sequence ID" value="ECPE_0000959001-mRNA-1"/>
    <property type="gene ID" value="ECPE_0000959001"/>
</dbReference>
<evidence type="ECO:0000256" key="2">
    <source>
        <dbReference type="ARBA" id="ARBA00022603"/>
    </source>
</evidence>
<accession>A0A183ARH5</accession>
<feature type="site" description="mRNA cap binding" evidence="12">
    <location>
        <position position="178"/>
    </location>
</feature>
<organism evidence="16">
    <name type="scientific">Echinostoma caproni</name>
    <dbReference type="NCBI Taxonomy" id="27848"/>
    <lineage>
        <taxon>Eukaryota</taxon>
        <taxon>Metazoa</taxon>
        <taxon>Spiralia</taxon>
        <taxon>Lophotrochozoa</taxon>
        <taxon>Platyhelminthes</taxon>
        <taxon>Trematoda</taxon>
        <taxon>Digenea</taxon>
        <taxon>Plagiorchiida</taxon>
        <taxon>Echinostomata</taxon>
        <taxon>Echinostomatoidea</taxon>
        <taxon>Echinostomatidae</taxon>
        <taxon>Echinostoma</taxon>
    </lineage>
</organism>
<dbReference type="SUPFAM" id="SSF53335">
    <property type="entry name" value="S-adenosyl-L-methionine-dependent methyltransferases"/>
    <property type="match status" value="1"/>
</dbReference>
<feature type="binding site" evidence="11">
    <location>
        <position position="179"/>
    </location>
    <ligand>
        <name>S-adenosyl-L-methionine</name>
        <dbReference type="ChEBI" id="CHEBI:59789"/>
    </ligand>
</feature>
<dbReference type="GO" id="GO:0005634">
    <property type="term" value="C:nucleus"/>
    <property type="evidence" value="ECO:0007669"/>
    <property type="project" value="UniProtKB-SubCell"/>
</dbReference>
<evidence type="ECO:0000256" key="8">
    <source>
        <dbReference type="ARBA" id="ARBA00023242"/>
    </source>
</evidence>
<dbReference type="GO" id="GO:0004482">
    <property type="term" value="F:mRNA 5'-cap (guanine-N7-)-methyltransferase activity"/>
    <property type="evidence" value="ECO:0007669"/>
    <property type="project" value="UniProtKB-EC"/>
</dbReference>
<evidence type="ECO:0000259" key="13">
    <source>
        <dbReference type="PROSITE" id="PS51562"/>
    </source>
</evidence>
<evidence type="ECO:0000256" key="6">
    <source>
        <dbReference type="ARBA" id="ARBA00022884"/>
    </source>
</evidence>
<evidence type="ECO:0000313" key="16">
    <source>
        <dbReference type="WBParaSite" id="ECPE_0000959001-mRNA-1"/>
    </source>
</evidence>
<comment type="subcellular location">
    <subcellularLocation>
        <location evidence="1 10">Nucleus</location>
    </subcellularLocation>
</comment>
<feature type="site" description="mRNA cap binding" evidence="12">
    <location>
        <position position="101"/>
    </location>
</feature>
<evidence type="ECO:0000256" key="5">
    <source>
        <dbReference type="ARBA" id="ARBA00022691"/>
    </source>
</evidence>
<keyword evidence="8 10" id="KW-0539">Nucleus</keyword>
<feature type="binding site" evidence="11">
    <location>
        <position position="75"/>
    </location>
    <ligand>
        <name>S-adenosyl-L-methionine</name>
        <dbReference type="ChEBI" id="CHEBI:59789"/>
    </ligand>
</feature>
<reference evidence="16" key="1">
    <citation type="submission" date="2016-06" db="UniProtKB">
        <authorList>
            <consortium name="WormBaseParasite"/>
        </authorList>
    </citation>
    <scope>IDENTIFICATION</scope>
</reference>
<protein>
    <recommendedName>
        <fullName evidence="10">mRNA cap guanine-N(7) methyltransferase</fullName>
        <ecNumber evidence="10">2.1.1.56</ecNumber>
    </recommendedName>
    <alternativeName>
        <fullName evidence="10">mRNA (guanine-N(7))-methyltransferase</fullName>
    </alternativeName>
    <alternativeName>
        <fullName evidence="10">mRNA cap methyltransferase</fullName>
    </alternativeName>
</protein>
<dbReference type="InterPro" id="IPR029063">
    <property type="entry name" value="SAM-dependent_MTases_sf"/>
</dbReference>
<evidence type="ECO:0000256" key="7">
    <source>
        <dbReference type="ARBA" id="ARBA00023042"/>
    </source>
</evidence>
<evidence type="ECO:0000256" key="10">
    <source>
        <dbReference type="PIRNR" id="PIRNR028762"/>
    </source>
</evidence>
<feature type="binding site" evidence="12">
    <location>
        <begin position="71"/>
        <end position="72"/>
    </location>
    <ligand>
        <name>mRNA</name>
        <dbReference type="ChEBI" id="CHEBI:33699"/>
    </ligand>
</feature>
<dbReference type="EC" id="2.1.1.56" evidence="10"/>
<keyword evidence="7 10" id="KW-0506">mRNA capping</keyword>
<dbReference type="PROSITE" id="PS51562">
    <property type="entry name" value="RNA_CAP0_MT"/>
    <property type="match status" value="1"/>
</dbReference>
<dbReference type="PANTHER" id="PTHR12189:SF2">
    <property type="entry name" value="MRNA CAP GUANINE-N7 METHYLTRANSFERASE"/>
    <property type="match status" value="1"/>
</dbReference>
<feature type="site" description="mRNA cap binding" evidence="12">
    <location>
        <position position="402"/>
    </location>
</feature>
<dbReference type="OrthoDB" id="10248867at2759"/>
<dbReference type="InterPro" id="IPR004971">
    <property type="entry name" value="mRNA_G-N7_MeTrfase_dom"/>
</dbReference>
<evidence type="ECO:0000256" key="3">
    <source>
        <dbReference type="ARBA" id="ARBA00022664"/>
    </source>
</evidence>
<dbReference type="InterPro" id="IPR039753">
    <property type="entry name" value="RG7MT1"/>
</dbReference>
<dbReference type="CDD" id="cd02440">
    <property type="entry name" value="AdoMet_MTases"/>
    <property type="match status" value="1"/>
</dbReference>
<dbReference type="Gene3D" id="3.40.50.150">
    <property type="entry name" value="Vaccinia Virus protein VP39"/>
    <property type="match status" value="1"/>
</dbReference>
<name>A0A183ARH5_9TREM</name>
<dbReference type="Pfam" id="PF03291">
    <property type="entry name" value="mRNA_G-N7_MeTrfase"/>
    <property type="match status" value="1"/>
</dbReference>
<evidence type="ECO:0000313" key="14">
    <source>
        <dbReference type="EMBL" id="VDP85580.1"/>
    </source>
</evidence>
<dbReference type="PANTHER" id="PTHR12189">
    <property type="entry name" value="MRNA GUANINE-7- METHYLTRANSFERASE"/>
    <property type="match status" value="1"/>
</dbReference>
<evidence type="ECO:0000256" key="1">
    <source>
        <dbReference type="ARBA" id="ARBA00004123"/>
    </source>
</evidence>
<feature type="binding site" evidence="11">
    <location>
        <position position="120"/>
    </location>
    <ligand>
        <name>S-adenosyl-L-methionine</name>
        <dbReference type="ChEBI" id="CHEBI:59789"/>
    </ligand>
</feature>
<keyword evidence="15" id="KW-1185">Reference proteome</keyword>
<keyword evidence="4 10" id="KW-0808">Transferase</keyword>
<evidence type="ECO:0000313" key="15">
    <source>
        <dbReference type="Proteomes" id="UP000272942"/>
    </source>
</evidence>
<sequence>MQTAELLHQRKLEAQQTAVDTAATGESTQANADLTNAASVVKFYDSNARSASANSLAHRQQTRIYHLRNFNNWIKSVFINQYLEKLGRNRGAYVLDLCCGKGGDQLKWAQTDTRHVTFIDISSASIDVCRQRYEQLYRKRRSLYTADFHVADCTADLREKMRNQQGRFDLVSCQFSFHYAFESMKQARTFLANVSHSLHPGGYFIATIPNAYELVRRATKAYESSGQSPGIDGGSLDKIEFGNSIHTIRFPSSSYSVIKGDKQKGKTDSLQFPLFGSSYDFHLEGVVDCPEFLVYPPLLNHLAMEQNLIPVMAPMGFADFFAQHHSGYVGRESSRDLLVRMKALECYPNQVDNDGRHSNLVADGEPGAYDHVSKRIEQDEACRHSRYLGTLSLAEWEVITLYSLVAFQRK</sequence>
<evidence type="ECO:0000256" key="11">
    <source>
        <dbReference type="PIRSR" id="PIRSR028762-1"/>
    </source>
</evidence>
<dbReference type="GO" id="GO:0003723">
    <property type="term" value="F:RNA binding"/>
    <property type="evidence" value="ECO:0007669"/>
    <property type="project" value="UniProtKB-KW"/>
</dbReference>
<feature type="binding site" evidence="11">
    <location>
        <position position="152"/>
    </location>
    <ligand>
        <name>S-adenosyl-L-methionine</name>
        <dbReference type="ChEBI" id="CHEBI:59789"/>
    </ligand>
</feature>
<feature type="binding site" evidence="11">
    <location>
        <position position="98"/>
    </location>
    <ligand>
        <name>S-adenosyl-L-methionine</name>
        <dbReference type="ChEBI" id="CHEBI:59789"/>
    </ligand>
</feature>
<dbReference type="Proteomes" id="UP000272942">
    <property type="component" value="Unassembled WGS sequence"/>
</dbReference>
<dbReference type="PIRSF" id="PIRSF028762">
    <property type="entry name" value="ABD1"/>
    <property type="match status" value="1"/>
</dbReference>
<keyword evidence="3 10" id="KW-0507">mRNA processing</keyword>
<dbReference type="EMBL" id="UZAN01047604">
    <property type="protein sequence ID" value="VDP85580.1"/>
    <property type="molecule type" value="Genomic_DNA"/>
</dbReference>
<comment type="catalytic activity">
    <reaction evidence="9">
        <text>a 5'-end (5'-triphosphoguanosine)-ribonucleoside in mRNA + S-adenosyl-L-methionine = a 5'-end (N(7)-methyl 5'-triphosphoguanosine)-ribonucleoside in mRNA + S-adenosyl-L-homocysteine</text>
        <dbReference type="Rhea" id="RHEA:67008"/>
        <dbReference type="Rhea" id="RHEA-COMP:17166"/>
        <dbReference type="Rhea" id="RHEA-COMP:17167"/>
        <dbReference type="ChEBI" id="CHEBI:57856"/>
        <dbReference type="ChEBI" id="CHEBI:59789"/>
        <dbReference type="ChEBI" id="CHEBI:156461"/>
        <dbReference type="ChEBI" id="CHEBI:167617"/>
        <dbReference type="EC" id="2.1.1.56"/>
    </reaction>
</comment>
<keyword evidence="2 10" id="KW-0489">Methyltransferase</keyword>
<keyword evidence="5 10" id="KW-0949">S-adenosyl-L-methionine</keyword>
<dbReference type="AlphaFoldDB" id="A0A183ARH5"/>
<keyword evidence="6 10" id="KW-0694">RNA-binding</keyword>
<proteinExistence type="inferred from homology"/>
<feature type="site" description="mRNA cap binding" evidence="12">
    <location>
        <position position="107"/>
    </location>
</feature>
<feature type="binding site" evidence="11">
    <location>
        <position position="174"/>
    </location>
    <ligand>
        <name>S-adenosyl-L-methionine</name>
        <dbReference type="ChEBI" id="CHEBI:59789"/>
    </ligand>
</feature>
<feature type="site" description="mRNA cap binding" evidence="12">
    <location>
        <position position="132"/>
    </location>
</feature>
<feature type="site" description="mRNA cap binding" evidence="12">
    <location>
        <position position="291"/>
    </location>
</feature>
<evidence type="ECO:0000256" key="9">
    <source>
        <dbReference type="ARBA" id="ARBA00044712"/>
    </source>
</evidence>
<dbReference type="InterPro" id="IPR016899">
    <property type="entry name" value="mRNA_G-N7_MeTrfase_euk"/>
</dbReference>
<gene>
    <name evidence="14" type="ORF">ECPE_LOCUS9560</name>
</gene>
<feature type="domain" description="MRNA cap 0 methyltransferase" evidence="13">
    <location>
        <begin position="62"/>
        <end position="410"/>
    </location>
</feature>
<evidence type="ECO:0000256" key="4">
    <source>
        <dbReference type="ARBA" id="ARBA00022679"/>
    </source>
</evidence>
<reference evidence="14 15" key="2">
    <citation type="submission" date="2018-11" db="EMBL/GenBank/DDBJ databases">
        <authorList>
            <consortium name="Pathogen Informatics"/>
        </authorList>
    </citation>
    <scope>NUCLEOTIDE SEQUENCE [LARGE SCALE GENOMIC DNA]</scope>
    <source>
        <strain evidence="14 15">Egypt</strain>
    </source>
</reference>